<proteinExistence type="predicted"/>
<evidence type="ECO:0000313" key="2">
    <source>
        <dbReference type="Proteomes" id="UP000673821"/>
    </source>
</evidence>
<dbReference type="Proteomes" id="UP000673821">
    <property type="component" value="Unassembled WGS sequence"/>
</dbReference>
<evidence type="ECO:0000313" key="1">
    <source>
        <dbReference type="EMBL" id="CAE6788737.1"/>
    </source>
</evidence>
<reference evidence="1 2" key="1">
    <citation type="submission" date="2021-02" db="EMBL/GenBank/DDBJ databases">
        <authorList>
            <person name="Vanwijnsberghe S."/>
        </authorList>
    </citation>
    <scope>NUCLEOTIDE SEQUENCE [LARGE SCALE GENOMIC DNA]</scope>
    <source>
        <strain evidence="1 2">R-69776</strain>
    </source>
</reference>
<gene>
    <name evidence="1" type="ORF">R69776_04654</name>
</gene>
<sequence>MGSSKFLGRPPPTSSFTLSTVSALKWYRVRPIDSMTGDYAPDTAACDGSATHISITSPGSNAGFSHFRSAGAPAMFRFFAYPRGLAITRASPTR</sequence>
<keyword evidence="2" id="KW-1185">Reference proteome</keyword>
<dbReference type="EMBL" id="CAJNBH010000014">
    <property type="protein sequence ID" value="CAE6788737.1"/>
    <property type="molecule type" value="Genomic_DNA"/>
</dbReference>
<name>A0ABM8S4J9_9BURK</name>
<organism evidence="1 2">
    <name type="scientific">Paraburkholderia nemoris</name>
    <dbReference type="NCBI Taxonomy" id="2793076"/>
    <lineage>
        <taxon>Bacteria</taxon>
        <taxon>Pseudomonadati</taxon>
        <taxon>Pseudomonadota</taxon>
        <taxon>Betaproteobacteria</taxon>
        <taxon>Burkholderiales</taxon>
        <taxon>Burkholderiaceae</taxon>
        <taxon>Paraburkholderia</taxon>
    </lineage>
</organism>
<accession>A0ABM8S4J9</accession>
<comment type="caution">
    <text evidence="1">The sequence shown here is derived from an EMBL/GenBank/DDBJ whole genome shotgun (WGS) entry which is preliminary data.</text>
</comment>
<protein>
    <submittedName>
        <fullName evidence="1">Uncharacterized protein</fullName>
    </submittedName>
</protein>